<dbReference type="EMBL" id="JAIWYP010000005">
    <property type="protein sequence ID" value="KAH3818883.1"/>
    <property type="molecule type" value="Genomic_DNA"/>
</dbReference>
<dbReference type="Proteomes" id="UP000828390">
    <property type="component" value="Unassembled WGS sequence"/>
</dbReference>
<sequence length="65" mass="7373">MAGWKWRQGATRHFAEVFPCCPSGSRLVLDHWSDRALTLATTVFRDLPFAYTAEQAVTEVLSRFA</sequence>
<evidence type="ECO:0000313" key="1">
    <source>
        <dbReference type="EMBL" id="KAH3818883.1"/>
    </source>
</evidence>
<dbReference type="AlphaFoldDB" id="A0A9D4JSA4"/>
<gene>
    <name evidence="1" type="ORF">DPMN_120610</name>
</gene>
<proteinExistence type="predicted"/>
<protein>
    <submittedName>
        <fullName evidence="1">Uncharacterized protein</fullName>
    </submittedName>
</protein>
<name>A0A9D4JSA4_DREPO</name>
<keyword evidence="2" id="KW-1185">Reference proteome</keyword>
<comment type="caution">
    <text evidence="1">The sequence shown here is derived from an EMBL/GenBank/DDBJ whole genome shotgun (WGS) entry which is preliminary data.</text>
</comment>
<reference evidence="1" key="1">
    <citation type="journal article" date="2019" name="bioRxiv">
        <title>The Genome of the Zebra Mussel, Dreissena polymorpha: A Resource for Invasive Species Research.</title>
        <authorList>
            <person name="McCartney M.A."/>
            <person name="Auch B."/>
            <person name="Kono T."/>
            <person name="Mallez S."/>
            <person name="Zhang Y."/>
            <person name="Obille A."/>
            <person name="Becker A."/>
            <person name="Abrahante J.E."/>
            <person name="Garbe J."/>
            <person name="Badalamenti J.P."/>
            <person name="Herman A."/>
            <person name="Mangelson H."/>
            <person name="Liachko I."/>
            <person name="Sullivan S."/>
            <person name="Sone E.D."/>
            <person name="Koren S."/>
            <person name="Silverstein K.A.T."/>
            <person name="Beckman K.B."/>
            <person name="Gohl D.M."/>
        </authorList>
    </citation>
    <scope>NUCLEOTIDE SEQUENCE</scope>
    <source>
        <strain evidence="1">Duluth1</strain>
        <tissue evidence="1">Whole animal</tissue>
    </source>
</reference>
<accession>A0A9D4JSA4</accession>
<organism evidence="1 2">
    <name type="scientific">Dreissena polymorpha</name>
    <name type="common">Zebra mussel</name>
    <name type="synonym">Mytilus polymorpha</name>
    <dbReference type="NCBI Taxonomy" id="45954"/>
    <lineage>
        <taxon>Eukaryota</taxon>
        <taxon>Metazoa</taxon>
        <taxon>Spiralia</taxon>
        <taxon>Lophotrochozoa</taxon>
        <taxon>Mollusca</taxon>
        <taxon>Bivalvia</taxon>
        <taxon>Autobranchia</taxon>
        <taxon>Heteroconchia</taxon>
        <taxon>Euheterodonta</taxon>
        <taxon>Imparidentia</taxon>
        <taxon>Neoheterodontei</taxon>
        <taxon>Myida</taxon>
        <taxon>Dreissenoidea</taxon>
        <taxon>Dreissenidae</taxon>
        <taxon>Dreissena</taxon>
    </lineage>
</organism>
<reference evidence="1" key="2">
    <citation type="submission" date="2020-11" db="EMBL/GenBank/DDBJ databases">
        <authorList>
            <person name="McCartney M.A."/>
            <person name="Auch B."/>
            <person name="Kono T."/>
            <person name="Mallez S."/>
            <person name="Becker A."/>
            <person name="Gohl D.M."/>
            <person name="Silverstein K.A.T."/>
            <person name="Koren S."/>
            <person name="Bechman K.B."/>
            <person name="Herman A."/>
            <person name="Abrahante J.E."/>
            <person name="Garbe J."/>
        </authorList>
    </citation>
    <scope>NUCLEOTIDE SEQUENCE</scope>
    <source>
        <strain evidence="1">Duluth1</strain>
        <tissue evidence="1">Whole animal</tissue>
    </source>
</reference>
<evidence type="ECO:0000313" key="2">
    <source>
        <dbReference type="Proteomes" id="UP000828390"/>
    </source>
</evidence>